<reference evidence="2" key="1">
    <citation type="submission" date="2017-02" db="UniProtKB">
        <authorList>
            <consortium name="WormBaseParasite"/>
        </authorList>
    </citation>
    <scope>IDENTIFICATION</scope>
</reference>
<protein>
    <submittedName>
        <fullName evidence="2">Uncharacterized protein</fullName>
    </submittedName>
</protein>
<sequence length="73" mass="8078">MVAMDGFIHHALVSGIGVAQRSPTSVVVSSSVPSKKFVKNRLFFRMQLSGRYCTEPETTDFIFAQLSAEINNK</sequence>
<name>A0A0M3HHE8_ASCLU</name>
<dbReference type="Proteomes" id="UP000036681">
    <property type="component" value="Unplaced"/>
</dbReference>
<organism evidence="1 2">
    <name type="scientific">Ascaris lumbricoides</name>
    <name type="common">Giant roundworm</name>
    <dbReference type="NCBI Taxonomy" id="6252"/>
    <lineage>
        <taxon>Eukaryota</taxon>
        <taxon>Metazoa</taxon>
        <taxon>Ecdysozoa</taxon>
        <taxon>Nematoda</taxon>
        <taxon>Chromadorea</taxon>
        <taxon>Rhabditida</taxon>
        <taxon>Spirurina</taxon>
        <taxon>Ascaridomorpha</taxon>
        <taxon>Ascaridoidea</taxon>
        <taxon>Ascarididae</taxon>
        <taxon>Ascaris</taxon>
    </lineage>
</organism>
<proteinExistence type="predicted"/>
<accession>A0A0M3HHE8</accession>
<keyword evidence="1" id="KW-1185">Reference proteome</keyword>
<evidence type="ECO:0000313" key="2">
    <source>
        <dbReference type="WBParaSite" id="ALUE_0000094301-mRNA-1"/>
    </source>
</evidence>
<dbReference type="WBParaSite" id="ALUE_0000094301-mRNA-1">
    <property type="protein sequence ID" value="ALUE_0000094301-mRNA-1"/>
    <property type="gene ID" value="ALUE_0000094301"/>
</dbReference>
<dbReference type="AlphaFoldDB" id="A0A0M3HHE8"/>
<evidence type="ECO:0000313" key="1">
    <source>
        <dbReference type="Proteomes" id="UP000036681"/>
    </source>
</evidence>